<feature type="signal peptide" evidence="1">
    <location>
        <begin position="1"/>
        <end position="17"/>
    </location>
</feature>
<feature type="chain" id="PRO_5043730434" evidence="1">
    <location>
        <begin position="18"/>
        <end position="159"/>
    </location>
</feature>
<protein>
    <submittedName>
        <fullName evidence="2">Hephaestin-like protein</fullName>
    </submittedName>
</protein>
<sequence length="159" mass="18378">MVHLWCLIFMFTDLLMFFLDYRRDTSLLVGTLSDWGKVYKKAIFREFTDETYTVMKAREPWQGVLGPTIRGEVGDMAIVHFFNNASMLLSMHPHGSRYIKVHEDYPRMVDSFYESLAVSEALRDRQLSICTPFNCCGNSLPCTLDGKAKMVLARCWLSN</sequence>
<dbReference type="EMBL" id="BPLR01011011">
    <property type="protein sequence ID" value="GIY43699.1"/>
    <property type="molecule type" value="Genomic_DNA"/>
</dbReference>
<dbReference type="SUPFAM" id="SSF49503">
    <property type="entry name" value="Cupredoxins"/>
    <property type="match status" value="1"/>
</dbReference>
<evidence type="ECO:0000256" key="1">
    <source>
        <dbReference type="SAM" id="SignalP"/>
    </source>
</evidence>
<evidence type="ECO:0000313" key="3">
    <source>
        <dbReference type="Proteomes" id="UP001054945"/>
    </source>
</evidence>
<gene>
    <name evidence="2" type="primary">HEPHL_1</name>
    <name evidence="2" type="ORF">CEXT_687211</name>
</gene>
<accession>A0AAV4TBY1</accession>
<dbReference type="AlphaFoldDB" id="A0AAV4TBY1"/>
<keyword evidence="3" id="KW-1185">Reference proteome</keyword>
<dbReference type="InterPro" id="IPR008972">
    <property type="entry name" value="Cupredoxin"/>
</dbReference>
<dbReference type="Proteomes" id="UP001054945">
    <property type="component" value="Unassembled WGS sequence"/>
</dbReference>
<reference evidence="2 3" key="1">
    <citation type="submission" date="2021-06" db="EMBL/GenBank/DDBJ databases">
        <title>Caerostris extrusa draft genome.</title>
        <authorList>
            <person name="Kono N."/>
            <person name="Arakawa K."/>
        </authorList>
    </citation>
    <scope>NUCLEOTIDE SEQUENCE [LARGE SCALE GENOMIC DNA]</scope>
</reference>
<dbReference type="Gene3D" id="2.60.40.420">
    <property type="entry name" value="Cupredoxins - blue copper proteins"/>
    <property type="match status" value="1"/>
</dbReference>
<evidence type="ECO:0000313" key="2">
    <source>
        <dbReference type="EMBL" id="GIY43699.1"/>
    </source>
</evidence>
<keyword evidence="1" id="KW-0732">Signal</keyword>
<organism evidence="2 3">
    <name type="scientific">Caerostris extrusa</name>
    <name type="common">Bark spider</name>
    <name type="synonym">Caerostris bankana</name>
    <dbReference type="NCBI Taxonomy" id="172846"/>
    <lineage>
        <taxon>Eukaryota</taxon>
        <taxon>Metazoa</taxon>
        <taxon>Ecdysozoa</taxon>
        <taxon>Arthropoda</taxon>
        <taxon>Chelicerata</taxon>
        <taxon>Arachnida</taxon>
        <taxon>Araneae</taxon>
        <taxon>Araneomorphae</taxon>
        <taxon>Entelegynae</taxon>
        <taxon>Araneoidea</taxon>
        <taxon>Araneidae</taxon>
        <taxon>Caerostris</taxon>
    </lineage>
</organism>
<proteinExistence type="predicted"/>
<name>A0AAV4TBY1_CAEEX</name>
<comment type="caution">
    <text evidence="2">The sequence shown here is derived from an EMBL/GenBank/DDBJ whole genome shotgun (WGS) entry which is preliminary data.</text>
</comment>